<dbReference type="Proteomes" id="UP001497522">
    <property type="component" value="Chromosome 17"/>
</dbReference>
<proteinExistence type="predicted"/>
<evidence type="ECO:0000313" key="2">
    <source>
        <dbReference type="Proteomes" id="UP001497522"/>
    </source>
</evidence>
<evidence type="ECO:0000313" key="1">
    <source>
        <dbReference type="EMBL" id="CAK9867822.1"/>
    </source>
</evidence>
<gene>
    <name evidence="1" type="ORF">CSSPJE1EN2_LOCUS10817</name>
</gene>
<reference evidence="1" key="1">
    <citation type="submission" date="2024-03" db="EMBL/GenBank/DDBJ databases">
        <authorList>
            <consortium name="ELIXIR-Norway"/>
            <consortium name="Elixir Norway"/>
        </authorList>
    </citation>
    <scope>NUCLEOTIDE SEQUENCE</scope>
</reference>
<protein>
    <submittedName>
        <fullName evidence="1">Uncharacterized protein</fullName>
    </submittedName>
</protein>
<name>A0ABP1AZA5_9BRYO</name>
<accession>A0ABP1AZA5</accession>
<keyword evidence="2" id="KW-1185">Reference proteome</keyword>
<organism evidence="1 2">
    <name type="scientific">Sphagnum jensenii</name>
    <dbReference type="NCBI Taxonomy" id="128206"/>
    <lineage>
        <taxon>Eukaryota</taxon>
        <taxon>Viridiplantae</taxon>
        <taxon>Streptophyta</taxon>
        <taxon>Embryophyta</taxon>
        <taxon>Bryophyta</taxon>
        <taxon>Sphagnophytina</taxon>
        <taxon>Sphagnopsida</taxon>
        <taxon>Sphagnales</taxon>
        <taxon>Sphagnaceae</taxon>
        <taxon>Sphagnum</taxon>
    </lineage>
</organism>
<sequence length="145" mass="15703">MVTLPRDAFRDVSAYQAGVSQEFVGGTEGGGRLSSPQIVSCVRVAFCAIRRGPFCLLVCVIVLSPVVSRSFQFCVVGLSAFTGSFANRLLRKLVVNLSLCEKGVSNVVRELKPSPSPAGNSKWSSFYKDLYTGPFGVHRLNPWQG</sequence>
<dbReference type="EMBL" id="OZ023718">
    <property type="protein sequence ID" value="CAK9867822.1"/>
    <property type="molecule type" value="Genomic_DNA"/>
</dbReference>